<dbReference type="CDD" id="cd03428">
    <property type="entry name" value="NUDIX_Ap4A_Nudt2"/>
    <property type="match status" value="1"/>
</dbReference>
<dbReference type="PANTHER" id="PTHR21340">
    <property type="entry name" value="DIADENOSINE 5,5-P1,P4-TETRAPHOSPHATE PYROPHOSPHOHYDROLASE MUTT"/>
    <property type="match status" value="1"/>
</dbReference>
<accession>A0AAN8WY90</accession>
<evidence type="ECO:0000256" key="6">
    <source>
        <dbReference type="SAM" id="MobiDB-lite"/>
    </source>
</evidence>
<organism evidence="8 9">
    <name type="scientific">Halocaridina rubra</name>
    <name type="common">Hawaiian red shrimp</name>
    <dbReference type="NCBI Taxonomy" id="373956"/>
    <lineage>
        <taxon>Eukaryota</taxon>
        <taxon>Metazoa</taxon>
        <taxon>Ecdysozoa</taxon>
        <taxon>Arthropoda</taxon>
        <taxon>Crustacea</taxon>
        <taxon>Multicrustacea</taxon>
        <taxon>Malacostraca</taxon>
        <taxon>Eumalacostraca</taxon>
        <taxon>Eucarida</taxon>
        <taxon>Decapoda</taxon>
        <taxon>Pleocyemata</taxon>
        <taxon>Caridea</taxon>
        <taxon>Atyoidea</taxon>
        <taxon>Atyidae</taxon>
        <taxon>Halocaridina</taxon>
    </lineage>
</organism>
<proteinExistence type="inferred from homology"/>
<keyword evidence="4 8" id="KW-0378">Hydrolase</keyword>
<dbReference type="InterPro" id="IPR020084">
    <property type="entry name" value="NUDIX_hydrolase_CS"/>
</dbReference>
<dbReference type="PANTHER" id="PTHR21340:SF0">
    <property type="entry name" value="BIS(5'-NUCLEOSYL)-TETRAPHOSPHATASE [ASYMMETRICAL]"/>
    <property type="match status" value="1"/>
</dbReference>
<evidence type="ECO:0000313" key="9">
    <source>
        <dbReference type="Proteomes" id="UP001381693"/>
    </source>
</evidence>
<dbReference type="InterPro" id="IPR000086">
    <property type="entry name" value="NUDIX_hydrolase_dom"/>
</dbReference>
<evidence type="ECO:0000256" key="2">
    <source>
        <dbReference type="ARBA" id="ARBA00018911"/>
    </source>
</evidence>
<evidence type="ECO:0000256" key="3">
    <source>
        <dbReference type="ARBA" id="ARBA00022741"/>
    </source>
</evidence>
<dbReference type="Gene3D" id="3.90.79.10">
    <property type="entry name" value="Nucleoside Triphosphate Pyrophosphohydrolase"/>
    <property type="match status" value="1"/>
</dbReference>
<feature type="compositionally biased region" description="Basic and acidic residues" evidence="6">
    <location>
        <begin position="60"/>
        <end position="79"/>
    </location>
</feature>
<feature type="domain" description="Nudix hydrolase" evidence="7">
    <location>
        <begin position="24"/>
        <end position="161"/>
    </location>
</feature>
<dbReference type="InterPro" id="IPR003565">
    <property type="entry name" value="Tetra_PHTase"/>
</dbReference>
<dbReference type="GO" id="GO:0000166">
    <property type="term" value="F:nucleotide binding"/>
    <property type="evidence" value="ECO:0007669"/>
    <property type="project" value="UniProtKB-KW"/>
</dbReference>
<comment type="similarity">
    <text evidence="1">Belongs to the Nudix hydrolase family.</text>
</comment>
<dbReference type="InterPro" id="IPR015797">
    <property type="entry name" value="NUDIX_hydrolase-like_dom_sf"/>
</dbReference>
<comment type="caution">
    <text evidence="8">The sequence shown here is derived from an EMBL/GenBank/DDBJ whole genome shotgun (WGS) entry which is preliminary data.</text>
</comment>
<evidence type="ECO:0000313" key="8">
    <source>
        <dbReference type="EMBL" id="KAK7068540.1"/>
    </source>
</evidence>
<feature type="region of interest" description="Disordered" evidence="6">
    <location>
        <begin position="56"/>
        <end position="79"/>
    </location>
</feature>
<dbReference type="GO" id="GO:0004081">
    <property type="term" value="F:bis(5'-nucleosyl)-tetraphosphatase (asymmetrical) activity"/>
    <property type="evidence" value="ECO:0007669"/>
    <property type="project" value="TreeGrafter"/>
</dbReference>
<evidence type="ECO:0000256" key="4">
    <source>
        <dbReference type="ARBA" id="ARBA00022801"/>
    </source>
</evidence>
<name>A0AAN8WY90_HALRR</name>
<dbReference type="PRINTS" id="PR01405">
    <property type="entry name" value="TETRPHPHTASE"/>
</dbReference>
<dbReference type="SUPFAM" id="SSF55811">
    <property type="entry name" value="Nudix"/>
    <property type="match status" value="1"/>
</dbReference>
<dbReference type="Proteomes" id="UP001381693">
    <property type="component" value="Unassembled WGS sequence"/>
</dbReference>
<dbReference type="Pfam" id="PF00293">
    <property type="entry name" value="NUDIX"/>
    <property type="match status" value="1"/>
</dbReference>
<evidence type="ECO:0000256" key="5">
    <source>
        <dbReference type="ARBA" id="ARBA00032644"/>
    </source>
</evidence>
<dbReference type="PROSITE" id="PS00893">
    <property type="entry name" value="NUDIX_BOX"/>
    <property type="match status" value="1"/>
</dbReference>
<dbReference type="GO" id="GO:0006167">
    <property type="term" value="P:AMP biosynthetic process"/>
    <property type="evidence" value="ECO:0007669"/>
    <property type="project" value="TreeGrafter"/>
</dbReference>
<dbReference type="GO" id="GO:0006754">
    <property type="term" value="P:ATP biosynthetic process"/>
    <property type="evidence" value="ECO:0007669"/>
    <property type="project" value="TreeGrafter"/>
</dbReference>
<sequence>MTRDLDNVKVTKIGFLIQVKRIMSELRAAGLIIFRRMASEIEYLLMQTSYGIHHWTPPKGHVDPGESDRETALRETQEEAGLKSEDFSLIEEFRKEVKYKVNGEPKTVIYWLAELRDPNSQVVLSEEHQDYRWLPLTEACTLAGFKDMIHILHECNDYLKKADCRL</sequence>
<evidence type="ECO:0000256" key="1">
    <source>
        <dbReference type="ARBA" id="ARBA00005582"/>
    </source>
</evidence>
<dbReference type="EMBL" id="JAXCGZ010017206">
    <property type="protein sequence ID" value="KAK7068540.1"/>
    <property type="molecule type" value="Genomic_DNA"/>
</dbReference>
<keyword evidence="9" id="KW-1185">Reference proteome</keyword>
<protein>
    <recommendedName>
        <fullName evidence="2">Bis(5'-nucleosyl)-tetraphosphatase [asymmetrical]</fullName>
    </recommendedName>
    <alternativeName>
        <fullName evidence="5">Diadenosine 5',5'''-P1,P4-tetraphosphate asymmetrical hydrolase</fullName>
    </alternativeName>
</protein>
<gene>
    <name evidence="8" type="primary">NUDT2</name>
    <name evidence="8" type="ORF">SK128_011038</name>
</gene>
<dbReference type="InterPro" id="IPR051325">
    <property type="entry name" value="Nudix_hydrolase_domain"/>
</dbReference>
<dbReference type="PROSITE" id="PS51462">
    <property type="entry name" value="NUDIX"/>
    <property type="match status" value="1"/>
</dbReference>
<reference evidence="8 9" key="1">
    <citation type="submission" date="2023-11" db="EMBL/GenBank/DDBJ databases">
        <title>Halocaridina rubra genome assembly.</title>
        <authorList>
            <person name="Smith C."/>
        </authorList>
    </citation>
    <scope>NUCLEOTIDE SEQUENCE [LARGE SCALE GENOMIC DNA]</scope>
    <source>
        <strain evidence="8">EP-1</strain>
        <tissue evidence="8">Whole</tissue>
    </source>
</reference>
<evidence type="ECO:0000259" key="7">
    <source>
        <dbReference type="PROSITE" id="PS51462"/>
    </source>
</evidence>
<dbReference type="AlphaFoldDB" id="A0AAN8WY90"/>
<keyword evidence="3" id="KW-0547">Nucleotide-binding</keyword>